<dbReference type="EMBL" id="MBTG01000011">
    <property type="protein sequence ID" value="OPH58159.1"/>
    <property type="molecule type" value="Genomic_DNA"/>
</dbReference>
<accession>A0A1V4HL86</accession>
<proteinExistence type="predicted"/>
<dbReference type="Pfam" id="PF00395">
    <property type="entry name" value="SLH"/>
    <property type="match status" value="3"/>
</dbReference>
<name>A0A1V4HL86_9BACL</name>
<feature type="domain" description="SLH" evidence="1">
    <location>
        <begin position="172"/>
        <end position="225"/>
    </location>
</feature>
<feature type="domain" description="SLH" evidence="1">
    <location>
        <begin position="107"/>
        <end position="170"/>
    </location>
</feature>
<dbReference type="PANTHER" id="PTHR43308:SF5">
    <property type="entry name" value="S-LAYER PROTEIN _ PEPTIDOGLYCAN ENDO-BETA-N-ACETYLGLUCOSAMINIDASE"/>
    <property type="match status" value="1"/>
</dbReference>
<dbReference type="OrthoDB" id="504962at2"/>
<evidence type="ECO:0000313" key="2">
    <source>
        <dbReference type="EMBL" id="OPH58159.1"/>
    </source>
</evidence>
<dbReference type="InterPro" id="IPR001119">
    <property type="entry name" value="SLH_dom"/>
</dbReference>
<dbReference type="RefSeq" id="WP_079412625.1">
    <property type="nucleotide sequence ID" value="NZ_MBTG01000011.1"/>
</dbReference>
<comment type="caution">
    <text evidence="2">The sequence shown here is derived from an EMBL/GenBank/DDBJ whole genome shotgun (WGS) entry which is preliminary data.</text>
</comment>
<organism evidence="2 3">
    <name type="scientific">Paenibacillus ferrarius</name>
    <dbReference type="NCBI Taxonomy" id="1469647"/>
    <lineage>
        <taxon>Bacteria</taxon>
        <taxon>Bacillati</taxon>
        <taxon>Bacillota</taxon>
        <taxon>Bacilli</taxon>
        <taxon>Bacillales</taxon>
        <taxon>Paenibacillaceae</taxon>
        <taxon>Paenibacillus</taxon>
    </lineage>
</organism>
<sequence length="283" mass="30622">MALSHQVSDISMLPVDLSLKLISGVYEIKKDKEGDFNKSVVLTLPFDKTAVDFTKSLVGVYWLNEQTHSWVQLDDLQIDQANGTASGSVKHFTKFAVLVSDKKAVNSDGTSLIDIKGHWAEANIRELVKQGAINGYSDNSFNPDNKITRAEFVTVIVKALNLKAQGGKSFEDTSTHWAKGAISIAAVLGVVNGYTEQSFGPDDFITREQMAAIIIRAAQMEPLGKNIDFVDSSSVSDWARSALATAIAKGLVNGSEDHTVKPQANTTRAEAVAVILRALALKK</sequence>
<reference evidence="3" key="1">
    <citation type="submission" date="2016-07" db="EMBL/GenBank/DDBJ databases">
        <authorList>
            <person name="Florea S."/>
            <person name="Webb J.S."/>
            <person name="Jaromczyk J."/>
            <person name="Schardl C.L."/>
        </authorList>
    </citation>
    <scope>NUCLEOTIDE SEQUENCE [LARGE SCALE GENOMIC DNA]</scope>
    <source>
        <strain evidence="3">CY1</strain>
    </source>
</reference>
<dbReference type="PANTHER" id="PTHR43308">
    <property type="entry name" value="OUTER MEMBRANE PROTEIN ALPHA-RELATED"/>
    <property type="match status" value="1"/>
</dbReference>
<dbReference type="AlphaFoldDB" id="A0A1V4HL86"/>
<dbReference type="PROSITE" id="PS51272">
    <property type="entry name" value="SLH"/>
    <property type="match status" value="3"/>
</dbReference>
<dbReference type="InterPro" id="IPR051465">
    <property type="entry name" value="Cell_Envelope_Struct_Comp"/>
</dbReference>
<keyword evidence="3" id="KW-1185">Reference proteome</keyword>
<dbReference type="STRING" id="1469647.BC351_24795"/>
<feature type="domain" description="SLH" evidence="1">
    <location>
        <begin position="226"/>
        <end position="283"/>
    </location>
</feature>
<evidence type="ECO:0000313" key="3">
    <source>
        <dbReference type="Proteomes" id="UP000190626"/>
    </source>
</evidence>
<evidence type="ECO:0000259" key="1">
    <source>
        <dbReference type="PROSITE" id="PS51272"/>
    </source>
</evidence>
<protein>
    <recommendedName>
        <fullName evidence="1">SLH domain-containing protein</fullName>
    </recommendedName>
</protein>
<gene>
    <name evidence="2" type="ORF">BC351_24795</name>
</gene>
<dbReference type="Proteomes" id="UP000190626">
    <property type="component" value="Unassembled WGS sequence"/>
</dbReference>